<evidence type="ECO:0000256" key="1">
    <source>
        <dbReference type="ARBA" id="ARBA00004162"/>
    </source>
</evidence>
<proteinExistence type="inferred from homology"/>
<evidence type="ECO:0000313" key="11">
    <source>
        <dbReference type="EMBL" id="ANE05339.1"/>
    </source>
</evidence>
<keyword evidence="4" id="KW-1003">Cell membrane</keyword>
<reference evidence="11 12" key="1">
    <citation type="submission" date="2016-05" db="EMBL/GenBank/DDBJ databases">
        <title>Complete genome sequence of Corynebacterium crudilactis, a new Corynebacterium species isolated from raw cow's milk.</title>
        <authorList>
            <person name="Christian R."/>
            <person name="Zimmermann J."/>
            <person name="Lipski A."/>
            <person name="Kalinowski J."/>
        </authorList>
    </citation>
    <scope>NUCLEOTIDE SEQUENCE [LARGE SCALE GENOMIC DNA]</scope>
    <source>
        <strain evidence="11 12">JZ16</strain>
    </source>
</reference>
<dbReference type="PANTHER" id="PTHR33909:SF1">
    <property type="entry name" value="SEC TRANSLOCON ACCESSORY COMPLEX SUBUNIT YAJC"/>
    <property type="match status" value="1"/>
</dbReference>
<gene>
    <name evidence="11" type="ORF">ccrud_08015</name>
</gene>
<dbReference type="PANTHER" id="PTHR33909">
    <property type="entry name" value="SEC TRANSLOCON ACCESSORY COMPLEX SUBUNIT YAJC"/>
    <property type="match status" value="1"/>
</dbReference>
<dbReference type="AlphaFoldDB" id="A0A172QXA0"/>
<evidence type="ECO:0000256" key="9">
    <source>
        <dbReference type="ARBA" id="ARBA00023136"/>
    </source>
</evidence>
<dbReference type="GO" id="GO:0005886">
    <property type="term" value="C:plasma membrane"/>
    <property type="evidence" value="ECO:0007669"/>
    <property type="project" value="UniProtKB-SubCell"/>
</dbReference>
<feature type="region of interest" description="Disordered" evidence="10">
    <location>
        <begin position="96"/>
        <end position="126"/>
    </location>
</feature>
<dbReference type="KEGG" id="ccjz:ccrud_08015"/>
<dbReference type="GO" id="GO:0015031">
    <property type="term" value="P:protein transport"/>
    <property type="evidence" value="ECO:0007669"/>
    <property type="project" value="UniProtKB-KW"/>
</dbReference>
<keyword evidence="3" id="KW-0813">Transport</keyword>
<sequence length="126" mass="14099">MDIIFLIILLGIFIVPTFLMSRRQRARMTEIQKLQDSVVPGDRIVTTAGQHATVVSTTADTVDLEIAPGFVSTFEKLAVVRVLFKADAPQIVEEPTLFDDRSEIDDVDPQTDNNFDDRADGHPENR</sequence>
<dbReference type="OrthoDB" id="4419940at2"/>
<evidence type="ECO:0000313" key="12">
    <source>
        <dbReference type="Proteomes" id="UP000076929"/>
    </source>
</evidence>
<evidence type="ECO:0000256" key="8">
    <source>
        <dbReference type="ARBA" id="ARBA00023010"/>
    </source>
</evidence>
<evidence type="ECO:0000256" key="4">
    <source>
        <dbReference type="ARBA" id="ARBA00022475"/>
    </source>
</evidence>
<dbReference type="RefSeq" id="WP_066569724.1">
    <property type="nucleotide sequence ID" value="NZ_CP015622.1"/>
</dbReference>
<name>A0A172QXA0_9CORY</name>
<dbReference type="EMBL" id="CP015622">
    <property type="protein sequence ID" value="ANE05339.1"/>
    <property type="molecule type" value="Genomic_DNA"/>
</dbReference>
<keyword evidence="6" id="KW-0653">Protein transport</keyword>
<feature type="compositionally biased region" description="Basic and acidic residues" evidence="10">
    <location>
        <begin position="115"/>
        <end position="126"/>
    </location>
</feature>
<comment type="similarity">
    <text evidence="2">Belongs to the YajC family.</text>
</comment>
<evidence type="ECO:0000256" key="3">
    <source>
        <dbReference type="ARBA" id="ARBA00022448"/>
    </source>
</evidence>
<evidence type="ECO:0000256" key="2">
    <source>
        <dbReference type="ARBA" id="ARBA00006742"/>
    </source>
</evidence>
<evidence type="ECO:0000256" key="5">
    <source>
        <dbReference type="ARBA" id="ARBA00022692"/>
    </source>
</evidence>
<keyword evidence="9" id="KW-0472">Membrane</keyword>
<evidence type="ECO:0000256" key="6">
    <source>
        <dbReference type="ARBA" id="ARBA00022927"/>
    </source>
</evidence>
<organism evidence="11 12">
    <name type="scientific">Corynebacterium crudilactis</name>
    <dbReference type="NCBI Taxonomy" id="1652495"/>
    <lineage>
        <taxon>Bacteria</taxon>
        <taxon>Bacillati</taxon>
        <taxon>Actinomycetota</taxon>
        <taxon>Actinomycetes</taxon>
        <taxon>Mycobacteriales</taxon>
        <taxon>Corynebacteriaceae</taxon>
        <taxon>Corynebacterium</taxon>
    </lineage>
</organism>
<dbReference type="SMART" id="SM01323">
    <property type="entry name" value="YajC"/>
    <property type="match status" value="1"/>
</dbReference>
<dbReference type="STRING" id="1652495.ccrud_08015"/>
<evidence type="ECO:0000256" key="10">
    <source>
        <dbReference type="SAM" id="MobiDB-lite"/>
    </source>
</evidence>
<dbReference type="Pfam" id="PF02699">
    <property type="entry name" value="YajC"/>
    <property type="match status" value="1"/>
</dbReference>
<dbReference type="Proteomes" id="UP000076929">
    <property type="component" value="Chromosome"/>
</dbReference>
<keyword evidence="12" id="KW-1185">Reference proteome</keyword>
<comment type="subcellular location">
    <subcellularLocation>
        <location evidence="1">Cell membrane</location>
        <topology evidence="1">Single-pass membrane protein</topology>
    </subcellularLocation>
</comment>
<protein>
    <submittedName>
        <fullName evidence="11">Preprotein translocase subunit YajC</fullName>
    </submittedName>
</protein>
<keyword evidence="7" id="KW-1133">Transmembrane helix</keyword>
<keyword evidence="8" id="KW-0811">Translocation</keyword>
<evidence type="ECO:0000256" key="7">
    <source>
        <dbReference type="ARBA" id="ARBA00022989"/>
    </source>
</evidence>
<keyword evidence="5" id="KW-0812">Transmembrane</keyword>
<accession>A0A172QXA0</accession>
<dbReference type="InterPro" id="IPR003849">
    <property type="entry name" value="Preprotein_translocase_YajC"/>
</dbReference>
<dbReference type="NCBIfam" id="TIGR00739">
    <property type="entry name" value="yajC"/>
    <property type="match status" value="1"/>
</dbReference>